<organism evidence="7 8">
    <name type="scientific">Streptomyces chumphonensis</name>
    <dbReference type="NCBI Taxonomy" id="1214925"/>
    <lineage>
        <taxon>Bacteria</taxon>
        <taxon>Bacillati</taxon>
        <taxon>Actinomycetota</taxon>
        <taxon>Actinomycetes</taxon>
        <taxon>Kitasatosporales</taxon>
        <taxon>Streptomycetaceae</taxon>
        <taxon>Streptomyces</taxon>
    </lineage>
</organism>
<dbReference type="Pfam" id="PF13439">
    <property type="entry name" value="Glyco_transf_4"/>
    <property type="match status" value="1"/>
</dbReference>
<dbReference type="InterPro" id="IPR028098">
    <property type="entry name" value="Glyco_trans_4-like_N"/>
</dbReference>
<comment type="caution">
    <text evidence="7">The sequence shown here is derived from an EMBL/GenBank/DDBJ whole genome shotgun (WGS) entry which is preliminary data.</text>
</comment>
<dbReference type="RefSeq" id="WP_191209049.1">
    <property type="nucleotide sequence ID" value="NZ_BAABKL010000018.1"/>
</dbReference>
<feature type="region of interest" description="Disordered" evidence="4">
    <location>
        <begin position="61"/>
        <end position="84"/>
    </location>
</feature>
<feature type="domain" description="Glycosyl transferase family 1" evidence="5">
    <location>
        <begin position="198"/>
        <end position="355"/>
    </location>
</feature>
<evidence type="ECO:0000256" key="2">
    <source>
        <dbReference type="ARBA" id="ARBA00022676"/>
    </source>
</evidence>
<evidence type="ECO:0000256" key="3">
    <source>
        <dbReference type="ARBA" id="ARBA00022679"/>
    </source>
</evidence>
<dbReference type="InterPro" id="IPR001296">
    <property type="entry name" value="Glyco_trans_1"/>
</dbReference>
<evidence type="ECO:0000256" key="4">
    <source>
        <dbReference type="SAM" id="MobiDB-lite"/>
    </source>
</evidence>
<feature type="domain" description="Glycosyltransferase subfamily 4-like N-terminal" evidence="6">
    <location>
        <begin position="13"/>
        <end position="189"/>
    </location>
</feature>
<name>A0A927EY25_9ACTN</name>
<dbReference type="Proteomes" id="UP000632289">
    <property type="component" value="Unassembled WGS sequence"/>
</dbReference>
<dbReference type="SUPFAM" id="SSF53756">
    <property type="entry name" value="UDP-Glycosyltransferase/glycogen phosphorylase"/>
    <property type="match status" value="1"/>
</dbReference>
<accession>A0A927EY25</accession>
<keyword evidence="2" id="KW-0328">Glycosyltransferase</keyword>
<evidence type="ECO:0000313" key="7">
    <source>
        <dbReference type="EMBL" id="MBD3931766.1"/>
    </source>
</evidence>
<keyword evidence="3" id="KW-0808">Transferase</keyword>
<dbReference type="Pfam" id="PF00534">
    <property type="entry name" value="Glycos_transf_1"/>
    <property type="match status" value="1"/>
</dbReference>
<protein>
    <recommendedName>
        <fullName evidence="1">D-inositol 3-phosphate glycosyltransferase</fullName>
    </recommendedName>
</protein>
<dbReference type="CDD" id="cd03820">
    <property type="entry name" value="GT4_AmsD-like"/>
    <property type="match status" value="1"/>
</dbReference>
<dbReference type="Gene3D" id="3.40.50.2000">
    <property type="entry name" value="Glycogen Phosphorylase B"/>
    <property type="match status" value="2"/>
</dbReference>
<reference evidence="7" key="1">
    <citation type="submission" date="2020-09" db="EMBL/GenBank/DDBJ databases">
        <title>Secondary metabolite and genome analysis of marine Streptomyces chumphonensis KK1-2T.</title>
        <authorList>
            <person name="Phongsopitanun W."/>
            <person name="Kanchanasin P."/>
            <person name="Pittayakhajonwut P."/>
            <person name="Suwanborirux K."/>
            <person name="Tanasupawat S."/>
        </authorList>
    </citation>
    <scope>NUCLEOTIDE SEQUENCE</scope>
    <source>
        <strain evidence="7">KK1-2</strain>
    </source>
</reference>
<evidence type="ECO:0000313" key="8">
    <source>
        <dbReference type="Proteomes" id="UP000632289"/>
    </source>
</evidence>
<keyword evidence="8" id="KW-1185">Reference proteome</keyword>
<dbReference type="PANTHER" id="PTHR12526:SF627">
    <property type="entry name" value="D-RHAMNOSYLTRANSFERASE WBPZ"/>
    <property type="match status" value="1"/>
</dbReference>
<dbReference type="AlphaFoldDB" id="A0A927EY25"/>
<dbReference type="GO" id="GO:0016757">
    <property type="term" value="F:glycosyltransferase activity"/>
    <property type="evidence" value="ECO:0007669"/>
    <property type="project" value="UniProtKB-KW"/>
</dbReference>
<evidence type="ECO:0000256" key="1">
    <source>
        <dbReference type="ARBA" id="ARBA00021292"/>
    </source>
</evidence>
<dbReference type="EMBL" id="JACXYU010000003">
    <property type="protein sequence ID" value="MBD3931766.1"/>
    <property type="molecule type" value="Genomic_DNA"/>
</dbReference>
<proteinExistence type="predicted"/>
<dbReference type="PANTHER" id="PTHR12526">
    <property type="entry name" value="GLYCOSYLTRANSFERASE"/>
    <property type="match status" value="1"/>
</dbReference>
<sequence>MRIAILIHHAYGIGGTIRTTLNSAQALSGRHDVEVVSVFRHRDRTVFDPGPGVRLRHLVDLRPDSPDHDHPDHQRPSRHYPRADGHYTRYSALTDARIEEYLRTCDADVIVGTRPGLNTLLALRAPRGPVLVGQEHLTLACHSRRLRLTLRDAYPRLDALTTVTETDAADYRSRMRLPGVRVEAVPNGVPEPAVAPADPGAKWVVAAGRLAPAKRYDLLLRAFARVVAERPDWRLRIYGAGPQRDRLRDCIDSLGLYNHAFLMGAAHPIESEWCKGSIAASTSSLEAFGMTIVEAMRCGLPVVATRCPHGPAEIIKDGVDGRLVTMNDVGAIAEGLLELIDDDDLRRRMGAAARDNARRYDPALVAERYTDLFTELASRRGRGARLGTARTTAHRARGALLSTAFTARDGLRRARAATRSKGSAA</sequence>
<evidence type="ECO:0000259" key="6">
    <source>
        <dbReference type="Pfam" id="PF13439"/>
    </source>
</evidence>
<evidence type="ECO:0000259" key="5">
    <source>
        <dbReference type="Pfam" id="PF00534"/>
    </source>
</evidence>
<gene>
    <name evidence="7" type="ORF">IF129_09355</name>
</gene>